<organism evidence="2 3">
    <name type="scientific">Microvenator marinus</name>
    <dbReference type="NCBI Taxonomy" id="2600177"/>
    <lineage>
        <taxon>Bacteria</taxon>
        <taxon>Deltaproteobacteria</taxon>
        <taxon>Bradymonadales</taxon>
        <taxon>Microvenatoraceae</taxon>
        <taxon>Microvenator</taxon>
    </lineage>
</organism>
<reference evidence="2 3" key="1">
    <citation type="submission" date="2019-08" db="EMBL/GenBank/DDBJ databases">
        <authorList>
            <person name="Liang Q."/>
        </authorList>
    </citation>
    <scope>NUCLEOTIDE SEQUENCE [LARGE SCALE GENOMIC DNA]</scope>
    <source>
        <strain evidence="2 3">V1718</strain>
    </source>
</reference>
<keyword evidence="3" id="KW-1185">Reference proteome</keyword>
<keyword evidence="1" id="KW-0175">Coiled coil</keyword>
<dbReference type="EMBL" id="CP042467">
    <property type="protein sequence ID" value="QED29293.1"/>
    <property type="molecule type" value="Genomic_DNA"/>
</dbReference>
<feature type="coiled-coil region" evidence="1">
    <location>
        <begin position="29"/>
        <end position="87"/>
    </location>
</feature>
<name>A0A5B8XZ85_9DELT</name>
<protein>
    <submittedName>
        <fullName evidence="2">Prevent-host-death protein</fullName>
    </submittedName>
</protein>
<accession>A0A5B8XZ85</accession>
<dbReference type="AlphaFoldDB" id="A0A5B8XZ85"/>
<evidence type="ECO:0000256" key="1">
    <source>
        <dbReference type="SAM" id="Coils"/>
    </source>
</evidence>
<dbReference type="OrthoDB" id="8400336at2"/>
<gene>
    <name evidence="2" type="ORF">FRD01_19055</name>
</gene>
<proteinExistence type="predicted"/>
<evidence type="ECO:0000313" key="3">
    <source>
        <dbReference type="Proteomes" id="UP000321595"/>
    </source>
</evidence>
<dbReference type="NCBIfam" id="NF041551">
    <property type="entry name" value="YlcI_YnfO_N"/>
    <property type="match status" value="1"/>
</dbReference>
<dbReference type="RefSeq" id="WP_146962526.1">
    <property type="nucleotide sequence ID" value="NZ_CP042467.1"/>
</dbReference>
<sequence length="88" mass="10133">MKSASLPALRVTPEFRAEAESVLEEGETLSSLLEEAVLAEIQLRRSRREFIERGLSSRDRARETGVYYSAEDVLERLDERLKLHEDRA</sequence>
<dbReference type="KEGG" id="bbae:FRD01_19055"/>
<dbReference type="Proteomes" id="UP000321595">
    <property type="component" value="Chromosome"/>
</dbReference>
<evidence type="ECO:0000313" key="2">
    <source>
        <dbReference type="EMBL" id="QED29293.1"/>
    </source>
</evidence>